<evidence type="ECO:0000259" key="2">
    <source>
        <dbReference type="Pfam" id="PF00882"/>
    </source>
</evidence>
<keyword evidence="4" id="KW-1185">Reference proteome</keyword>
<reference evidence="4" key="1">
    <citation type="journal article" date="2022" name="Int. J. Syst. Evol. Microbiol.">
        <title>Anaeromyxobacter oryzae sp. nov., Anaeromyxobacter diazotrophicus sp. nov. and Anaeromyxobacter paludicola sp. nov., isolated from paddy soils.</title>
        <authorList>
            <person name="Itoh H."/>
            <person name="Xu Z."/>
            <person name="Mise K."/>
            <person name="Masuda Y."/>
            <person name="Ushijima N."/>
            <person name="Hayakawa C."/>
            <person name="Shiratori Y."/>
            <person name="Senoo K."/>
        </authorList>
    </citation>
    <scope>NUCLEOTIDE SEQUENCE [LARGE SCALE GENOMIC DNA]</scope>
    <source>
        <strain evidence="4">Red630</strain>
    </source>
</reference>
<name>A0ABM7X609_9BACT</name>
<dbReference type="InterPro" id="IPR008947">
    <property type="entry name" value="PLipase_C/P1_nuclease_dom_sf"/>
</dbReference>
<dbReference type="Proteomes" id="UP001162734">
    <property type="component" value="Chromosome"/>
</dbReference>
<accession>A0ABM7X609</accession>
<dbReference type="EMBL" id="AP025592">
    <property type="protein sequence ID" value="BDG07250.1"/>
    <property type="molecule type" value="Genomic_DNA"/>
</dbReference>
<protein>
    <recommendedName>
        <fullName evidence="2">Phospholipase C/D domain-containing protein</fullName>
    </recommendedName>
</protein>
<dbReference type="InterPro" id="IPR029002">
    <property type="entry name" value="PLPC/GPLD1"/>
</dbReference>
<dbReference type="Pfam" id="PF00882">
    <property type="entry name" value="Zn_dep_PLPC"/>
    <property type="match status" value="1"/>
</dbReference>
<feature type="chain" id="PRO_5047006042" description="Phospholipase C/D domain-containing protein" evidence="1">
    <location>
        <begin position="32"/>
        <end position="317"/>
    </location>
</feature>
<dbReference type="RefSeq" id="WP_248343851.1">
    <property type="nucleotide sequence ID" value="NZ_AP025592.1"/>
</dbReference>
<dbReference type="SUPFAM" id="SSF48537">
    <property type="entry name" value="Phospholipase C/P1 nuclease"/>
    <property type="match status" value="1"/>
</dbReference>
<organism evidence="3 4">
    <name type="scientific">Anaeromyxobacter paludicola</name>
    <dbReference type="NCBI Taxonomy" id="2918171"/>
    <lineage>
        <taxon>Bacteria</taxon>
        <taxon>Pseudomonadati</taxon>
        <taxon>Myxococcota</taxon>
        <taxon>Myxococcia</taxon>
        <taxon>Myxococcales</taxon>
        <taxon>Cystobacterineae</taxon>
        <taxon>Anaeromyxobacteraceae</taxon>
        <taxon>Anaeromyxobacter</taxon>
    </lineage>
</organism>
<feature type="signal peptide" evidence="1">
    <location>
        <begin position="1"/>
        <end position="31"/>
    </location>
</feature>
<proteinExistence type="predicted"/>
<feature type="domain" description="Phospholipase C/D" evidence="2">
    <location>
        <begin position="37"/>
        <end position="155"/>
    </location>
</feature>
<evidence type="ECO:0000313" key="4">
    <source>
        <dbReference type="Proteomes" id="UP001162734"/>
    </source>
</evidence>
<evidence type="ECO:0000313" key="3">
    <source>
        <dbReference type="EMBL" id="BDG07250.1"/>
    </source>
</evidence>
<evidence type="ECO:0000256" key="1">
    <source>
        <dbReference type="SAM" id="SignalP"/>
    </source>
</evidence>
<keyword evidence="1" id="KW-0732">Signal</keyword>
<gene>
    <name evidence="3" type="ORF">AMPC_03630</name>
</gene>
<sequence length="317" mass="34951">MRSARVLRALSLLALASVALAVLLAPSPALAWGPLAHLNFSAQALANLAVAQPSVRGLLQDFGNEFLYGSLAADIVVGKNLARYVYHCHNWRVGFSVLKQARDPSEKAFSLGFLAHLSADTVAHNYFVPYKTVYSFHKARTRHAYWELRYDQRMDLALSRLARRVSARPYRGHDAFLKRALGPASVLPFAVSKKLFGSLLASARTERFQELSRLALAPERSLLLEPDLVTETDELAVQAILGLLAEGERCRAATADATGARNIRMAQELRKQLKLRAGRPGLPRSDAHLMAEETRESFRKAIHGKLVLPPSLARLAA</sequence>